<dbReference type="Proteomes" id="UP000830768">
    <property type="component" value="Chromosome 3"/>
</dbReference>
<keyword evidence="2" id="KW-1185">Reference proteome</keyword>
<organism evidence="1 2">
    <name type="scientific">Fusarium solani subsp. cucurbitae</name>
    <name type="common">Neocosmosporum cucurbitae</name>
    <dbReference type="NCBI Taxonomy" id="2747967"/>
    <lineage>
        <taxon>Eukaryota</taxon>
        <taxon>Fungi</taxon>
        <taxon>Dikarya</taxon>
        <taxon>Ascomycota</taxon>
        <taxon>Pezizomycotina</taxon>
        <taxon>Sordariomycetes</taxon>
        <taxon>Hypocreomycetidae</taxon>
        <taxon>Hypocreales</taxon>
        <taxon>Nectriaceae</taxon>
        <taxon>Fusarium</taxon>
        <taxon>Fusarium solani species complex</taxon>
    </lineage>
</organism>
<accession>A0ACD3YV61</accession>
<name>A0ACD3YV61_FUSSC</name>
<evidence type="ECO:0000313" key="1">
    <source>
        <dbReference type="EMBL" id="UPK92782.1"/>
    </source>
</evidence>
<protein>
    <submittedName>
        <fullName evidence="1">Uncharacterized protein</fullName>
    </submittedName>
</protein>
<gene>
    <name evidence="1" type="ORF">LCI18_003717</name>
</gene>
<reference evidence="1" key="1">
    <citation type="submission" date="2021-11" db="EMBL/GenBank/DDBJ databases">
        <title>Fusarium solani-melongenae Genome sequencing and assembly.</title>
        <authorList>
            <person name="Xie S."/>
            <person name="Huang L."/>
            <person name="Zhang X."/>
        </authorList>
    </citation>
    <scope>NUCLEOTIDE SEQUENCE</scope>
    <source>
        <strain evidence="1">CRI 24-3</strain>
    </source>
</reference>
<dbReference type="EMBL" id="CP090032">
    <property type="protein sequence ID" value="UPK92782.1"/>
    <property type="molecule type" value="Genomic_DNA"/>
</dbReference>
<sequence>MSPKEALDGSHTTHHVEEARTSGFEEKPKANIDSIRNDAAIGILEQYTGNPEWSDVEEKHLYYDKSMLSQAAIFGLRTNLHLETGNRFSFSSSIFYLGFIAGAMPAILMAQRYRIEHVAATVIGIWGVCLLGTMRCQDYRGLYAQRFFLEFLESGISPMFMLIVGVGHISSGPLNPWQYMYLVAGCLTVAWAFVILFFMPPDPIRAKNLSDRERYIAVSRLRVNNAGVRNTHFKYRQALEVLVDARFWLSFTLAVLIMVANGPISTFIAIVIGGFGFTPFQSLLLVMPAGFVAGIEGLAVCYCAYKFPRWRTWLIVVTLLSTITASALLWQLPRSSNGGLLVGVYMLGGFAAPYSVLMGLQTANTAGYTKKSLTASGLFLGYCIGNIIGPLVFKSSDAPAYGPGFTVVLITSIIAGALAICYRYLCIWENARRDRVGEPEGYEHAYDDDITDMKNPQSRYSI</sequence>
<evidence type="ECO:0000313" key="2">
    <source>
        <dbReference type="Proteomes" id="UP000830768"/>
    </source>
</evidence>
<proteinExistence type="predicted"/>